<dbReference type="AlphaFoldDB" id="A0A0F8XJ48"/>
<protein>
    <submittedName>
        <fullName evidence="1">Uncharacterized protein</fullName>
    </submittedName>
</protein>
<proteinExistence type="predicted"/>
<comment type="caution">
    <text evidence="1">The sequence shown here is derived from an EMBL/GenBank/DDBJ whole genome shotgun (WGS) entry which is preliminary data.</text>
</comment>
<evidence type="ECO:0000313" key="1">
    <source>
        <dbReference type="EMBL" id="KKK68903.1"/>
    </source>
</evidence>
<gene>
    <name evidence="1" type="ORF">LCGC14_2939400</name>
</gene>
<reference evidence="1" key="1">
    <citation type="journal article" date="2015" name="Nature">
        <title>Complex archaea that bridge the gap between prokaryotes and eukaryotes.</title>
        <authorList>
            <person name="Spang A."/>
            <person name="Saw J.H."/>
            <person name="Jorgensen S.L."/>
            <person name="Zaremba-Niedzwiedzka K."/>
            <person name="Martijn J."/>
            <person name="Lind A.E."/>
            <person name="van Eijk R."/>
            <person name="Schleper C."/>
            <person name="Guy L."/>
            <person name="Ettema T.J."/>
        </authorList>
    </citation>
    <scope>NUCLEOTIDE SEQUENCE</scope>
</reference>
<organism evidence="1">
    <name type="scientific">marine sediment metagenome</name>
    <dbReference type="NCBI Taxonomy" id="412755"/>
    <lineage>
        <taxon>unclassified sequences</taxon>
        <taxon>metagenomes</taxon>
        <taxon>ecological metagenomes</taxon>
    </lineage>
</organism>
<accession>A0A0F8XJ48</accession>
<name>A0A0F8XJ48_9ZZZZ</name>
<sequence>MGQDRHFKETDETVPGVAVAFTKQGGYGGLGIYLPHEVVDRSPYREHWLYYGCSLVSNYHQAQYISCQLPLLPFTCFEVTWMGRDRITPMELWDATEALEPVSLALGEPIEHLERRMQ</sequence>
<dbReference type="EMBL" id="LAZR01058917">
    <property type="protein sequence ID" value="KKK68903.1"/>
    <property type="molecule type" value="Genomic_DNA"/>
</dbReference>